<sequence length="79" mass="8858">MIKEVLFPKLSAKTNDGVIVKWNKKVGQEVELDEVLYEVETEKTIIEVESPLAGVLKEIKAEEGDTVKVDQVIAEMEVD</sequence>
<comment type="caution">
    <text evidence="3">The sequence shown here is derived from an EMBL/GenBank/DDBJ whole genome shotgun (WGS) entry which is preliminary data.</text>
</comment>
<dbReference type="STRING" id="1859473.BG261_07990"/>
<dbReference type="GO" id="GO:0045254">
    <property type="term" value="C:pyruvate dehydrogenase complex"/>
    <property type="evidence" value="ECO:0007669"/>
    <property type="project" value="InterPro"/>
</dbReference>
<dbReference type="RefSeq" id="WP_070788308.1">
    <property type="nucleotide sequence ID" value="NZ_MKIR01000026.1"/>
</dbReference>
<keyword evidence="4" id="KW-1185">Reference proteome</keyword>
<dbReference type="SUPFAM" id="SSF51230">
    <property type="entry name" value="Single hybrid motif"/>
    <property type="match status" value="1"/>
</dbReference>
<dbReference type="PANTHER" id="PTHR23151:SF90">
    <property type="entry name" value="DIHYDROLIPOYLLYSINE-RESIDUE ACETYLTRANSFERASE COMPONENT OF PYRUVATE DEHYDROGENASE COMPLEX, MITOCHONDRIAL-RELATED"/>
    <property type="match status" value="1"/>
</dbReference>
<evidence type="ECO:0000256" key="1">
    <source>
        <dbReference type="ARBA" id="ARBA00022823"/>
    </source>
</evidence>
<dbReference type="InterPro" id="IPR000089">
    <property type="entry name" value="Biotin_lipoyl"/>
</dbReference>
<dbReference type="InterPro" id="IPR011053">
    <property type="entry name" value="Single_hybrid_motif"/>
</dbReference>
<dbReference type="Proteomes" id="UP000178622">
    <property type="component" value="Unassembled WGS sequence"/>
</dbReference>
<dbReference type="Pfam" id="PF00364">
    <property type="entry name" value="Biotin_lipoyl"/>
    <property type="match status" value="1"/>
</dbReference>
<dbReference type="EMBL" id="MKIR01000026">
    <property type="protein sequence ID" value="OFI48214.1"/>
    <property type="molecule type" value="Genomic_DNA"/>
</dbReference>
<evidence type="ECO:0000259" key="2">
    <source>
        <dbReference type="PROSITE" id="PS50968"/>
    </source>
</evidence>
<dbReference type="Gene3D" id="2.40.50.100">
    <property type="match status" value="1"/>
</dbReference>
<dbReference type="PROSITE" id="PS00189">
    <property type="entry name" value="LIPOYL"/>
    <property type="match status" value="1"/>
</dbReference>
<organism evidence="3 4">
    <name type="scientific">Floricoccus tropicus</name>
    <dbReference type="NCBI Taxonomy" id="1859473"/>
    <lineage>
        <taxon>Bacteria</taxon>
        <taxon>Bacillati</taxon>
        <taxon>Bacillota</taxon>
        <taxon>Bacilli</taxon>
        <taxon>Lactobacillales</taxon>
        <taxon>Streptococcaceae</taxon>
        <taxon>Floricoccus</taxon>
    </lineage>
</organism>
<evidence type="ECO:0000313" key="4">
    <source>
        <dbReference type="Proteomes" id="UP000178622"/>
    </source>
</evidence>
<proteinExistence type="predicted"/>
<dbReference type="InterPro" id="IPR003016">
    <property type="entry name" value="2-oxoA_DH_lipoyl-BS"/>
</dbReference>
<accession>A0A1E8GIY7</accession>
<dbReference type="PANTHER" id="PTHR23151">
    <property type="entry name" value="DIHYDROLIPOAMIDE ACETYL/SUCCINYL-TRANSFERASE-RELATED"/>
    <property type="match status" value="1"/>
</dbReference>
<dbReference type="InterPro" id="IPR045257">
    <property type="entry name" value="E2/Pdx1"/>
</dbReference>
<name>A0A1E8GIY7_9LACT</name>
<dbReference type="GO" id="GO:0006086">
    <property type="term" value="P:pyruvate decarboxylation to acetyl-CoA"/>
    <property type="evidence" value="ECO:0007669"/>
    <property type="project" value="InterPro"/>
</dbReference>
<keyword evidence="1" id="KW-0450">Lipoyl</keyword>
<dbReference type="OrthoDB" id="9805770at2"/>
<gene>
    <name evidence="3" type="ORF">BG261_07990</name>
</gene>
<reference evidence="4" key="1">
    <citation type="submission" date="2016-09" db="EMBL/GenBank/DDBJ databases">
        <title>Draft genome sequence of a novel species of the family Streptococcaceae isolated from flowers.</title>
        <authorList>
            <person name="Chuah L.-O."/>
            <person name="Yap K.-P."/>
            <person name="Thong K.L."/>
            <person name="Liong M.T."/>
            <person name="Ahmad R."/>
            <person name="Rusul G."/>
        </authorList>
    </citation>
    <scope>NUCLEOTIDE SEQUENCE [LARGE SCALE GENOMIC DNA]</scope>
    <source>
        <strain evidence="4">DF1</strain>
    </source>
</reference>
<dbReference type="CDD" id="cd06849">
    <property type="entry name" value="lipoyl_domain"/>
    <property type="match status" value="1"/>
</dbReference>
<dbReference type="AlphaFoldDB" id="A0A1E8GIY7"/>
<feature type="domain" description="Lipoyl-binding" evidence="2">
    <location>
        <begin position="2"/>
        <end position="77"/>
    </location>
</feature>
<evidence type="ECO:0000313" key="3">
    <source>
        <dbReference type="EMBL" id="OFI48214.1"/>
    </source>
</evidence>
<protein>
    <recommendedName>
        <fullName evidence="2">Lipoyl-binding domain-containing protein</fullName>
    </recommendedName>
</protein>
<dbReference type="PROSITE" id="PS50968">
    <property type="entry name" value="BIOTINYL_LIPOYL"/>
    <property type="match status" value="1"/>
</dbReference>